<evidence type="ECO:0000259" key="1">
    <source>
        <dbReference type="SMART" id="SM00065"/>
    </source>
</evidence>
<dbReference type="Gene3D" id="3.30.450.40">
    <property type="match status" value="1"/>
</dbReference>
<sequence>MKFFGRARKQNDDSPVRIEITGVTPDRILFVGSGAVLEPSRQATPVDIPGLAEASDSPVRVSPAIARAVPIIAEQTGRGLDAWVVRLDDPTLATGADTIGRLGPARFDAVVLAVDPVAAADSLPVILGVLAVYLAPTAHVFLVPSTVAVRGRRGSRAAIPATDPDDLLSHLSRTSPRDSASVTVLRLVPPTSDPGTVLSAEDVAAKWGAQLAAPLVAAVQRGGEGRDATSRHPLSAEEGRQAAVEALGILDTEREERFDTIVRMAQKLLGTESATFTLIDREREWLKSSFGVPFREAPRAASLCNTTIQMREGLTVEDASTDPRFADSPLVTGDPNIRFYLGFPVESPDGHPVGAICVFDPKPREPDPERMAILRDLALLVERELAR</sequence>
<keyword evidence="3" id="KW-1185">Reference proteome</keyword>
<name>A0A7C9TTF7_9MICO</name>
<proteinExistence type="predicted"/>
<dbReference type="InterPro" id="IPR003018">
    <property type="entry name" value="GAF"/>
</dbReference>
<evidence type="ECO:0000313" key="3">
    <source>
        <dbReference type="Proteomes" id="UP000479756"/>
    </source>
</evidence>
<dbReference type="RefSeq" id="WP_163474608.1">
    <property type="nucleotide sequence ID" value="NZ_JAAGWZ010000005.1"/>
</dbReference>
<dbReference type="PANTHER" id="PTHR43102:SF2">
    <property type="entry name" value="GAF DOMAIN-CONTAINING PROTEIN"/>
    <property type="match status" value="1"/>
</dbReference>
<gene>
    <name evidence="2" type="ORF">G3T37_14510</name>
</gene>
<dbReference type="AlphaFoldDB" id="A0A7C9TTF7"/>
<organism evidence="2 3">
    <name type="scientific">Galbitalea soli</name>
    <dbReference type="NCBI Taxonomy" id="1268042"/>
    <lineage>
        <taxon>Bacteria</taxon>
        <taxon>Bacillati</taxon>
        <taxon>Actinomycetota</taxon>
        <taxon>Actinomycetes</taxon>
        <taxon>Micrococcales</taxon>
        <taxon>Microbacteriaceae</taxon>
        <taxon>Galbitalea</taxon>
    </lineage>
</organism>
<comment type="caution">
    <text evidence="2">The sequence shown here is derived from an EMBL/GenBank/DDBJ whole genome shotgun (WGS) entry which is preliminary data.</text>
</comment>
<dbReference type="InterPro" id="IPR029016">
    <property type="entry name" value="GAF-like_dom_sf"/>
</dbReference>
<dbReference type="SMART" id="SM00065">
    <property type="entry name" value="GAF"/>
    <property type="match status" value="1"/>
</dbReference>
<dbReference type="Pfam" id="PF01590">
    <property type="entry name" value="GAF"/>
    <property type="match status" value="1"/>
</dbReference>
<reference evidence="2 3" key="1">
    <citation type="journal article" date="2014" name="Int. J. Syst. Evol. Microbiol.">
        <title>Description of Galbitalea soli gen. nov., sp. nov., and Frondihabitans sucicola sp. nov.</title>
        <authorList>
            <person name="Kim S.J."/>
            <person name="Lim J.M."/>
            <person name="Ahn J.H."/>
            <person name="Weon H.Y."/>
            <person name="Hamada M."/>
            <person name="Suzuki K."/>
            <person name="Ahn T.Y."/>
            <person name="Kwon S.W."/>
        </authorList>
    </citation>
    <scope>NUCLEOTIDE SEQUENCE [LARGE SCALE GENOMIC DNA]</scope>
    <source>
        <strain evidence="2 3">NBRC 108727</strain>
    </source>
</reference>
<dbReference type="PANTHER" id="PTHR43102">
    <property type="entry name" value="SLR1143 PROTEIN"/>
    <property type="match status" value="1"/>
</dbReference>
<dbReference type="EMBL" id="JAAGWZ010000005">
    <property type="protein sequence ID" value="NEM92561.1"/>
    <property type="molecule type" value="Genomic_DNA"/>
</dbReference>
<feature type="domain" description="GAF" evidence="1">
    <location>
        <begin position="253"/>
        <end position="387"/>
    </location>
</feature>
<protein>
    <submittedName>
        <fullName evidence="2">GAF domain-containing protein</fullName>
    </submittedName>
</protein>
<dbReference type="SUPFAM" id="SSF55781">
    <property type="entry name" value="GAF domain-like"/>
    <property type="match status" value="1"/>
</dbReference>
<dbReference type="Proteomes" id="UP000479756">
    <property type="component" value="Unassembled WGS sequence"/>
</dbReference>
<accession>A0A7C9TTF7</accession>
<evidence type="ECO:0000313" key="2">
    <source>
        <dbReference type="EMBL" id="NEM92561.1"/>
    </source>
</evidence>